<keyword evidence="2" id="KW-1133">Transmembrane helix</keyword>
<keyword evidence="5" id="KW-1185">Reference proteome</keyword>
<organism evidence="4 5">
    <name type="scientific">Leucobacter muris</name>
    <dbReference type="NCBI Taxonomy" id="1935379"/>
    <lineage>
        <taxon>Bacteria</taxon>
        <taxon>Bacillati</taxon>
        <taxon>Actinomycetota</taxon>
        <taxon>Actinomycetes</taxon>
        <taxon>Micrococcales</taxon>
        <taxon>Microbacteriaceae</taxon>
        <taxon>Leucobacter</taxon>
    </lineage>
</organism>
<keyword evidence="2" id="KW-0812">Transmembrane</keyword>
<dbReference type="NCBIfam" id="TIGR03769">
    <property type="entry name" value="P_ac_wall_RPT"/>
    <property type="match status" value="2"/>
</dbReference>
<dbReference type="NCBIfam" id="NF038134">
    <property type="entry name" value="choice_anch_M"/>
    <property type="match status" value="2"/>
</dbReference>
<accession>A0ABX5QDB3</accession>
<name>A0ABX5QDB3_9MICO</name>
<dbReference type="Pfam" id="PF16640">
    <property type="entry name" value="Big_3_5"/>
    <property type="match status" value="1"/>
</dbReference>
<evidence type="ECO:0000259" key="3">
    <source>
        <dbReference type="Pfam" id="PF16640"/>
    </source>
</evidence>
<proteinExistence type="predicted"/>
<feature type="compositionally biased region" description="Gly residues" evidence="1">
    <location>
        <begin position="360"/>
        <end position="402"/>
    </location>
</feature>
<dbReference type="InterPro" id="IPR013783">
    <property type="entry name" value="Ig-like_fold"/>
</dbReference>
<evidence type="ECO:0000313" key="5">
    <source>
        <dbReference type="Proteomes" id="UP000285768"/>
    </source>
</evidence>
<feature type="region of interest" description="Disordered" evidence="1">
    <location>
        <begin position="357"/>
        <end position="408"/>
    </location>
</feature>
<evidence type="ECO:0000313" key="4">
    <source>
        <dbReference type="EMBL" id="QAB16944.1"/>
    </source>
</evidence>
<feature type="transmembrane region" description="Helical" evidence="2">
    <location>
        <begin position="678"/>
        <end position="701"/>
    </location>
</feature>
<dbReference type="Gene3D" id="2.60.40.10">
    <property type="entry name" value="Immunoglobulins"/>
    <property type="match status" value="1"/>
</dbReference>
<keyword evidence="2" id="KW-0472">Membrane</keyword>
<sequence length="718" mass="72496">MQVPSGGRYGFIGEAGDTFWLAPQTQNAALIWPGFSTEDERLVGQLRGGSVAVRLLGVDGPGKAEVYLQETFGPKRVFSSSERLADWSMGVPQHTHMNWAFIETGTYTFTFEMEAVIGGSVQRAQNDYTFVVGDLDDHTAATATSFSAEYSEDAEGNAVLGEPVTFTATVDSAGARSPAGAVQFRDDESGTVLGHAPVGADGTASFRTSALASGPHRIVAEFVPTWSTDFTASESEQMTLTVSGEAQPRPEHDDVDAVPAAEVRAVAAGAHVQVRNPEKTVRAGEVVAGAVSAEALRGGDWVSVWLHTPDPVWLGWVRTGTDGGFTEQVPARTAAGTHALVLKDAAGAFLGWDEVRVTGQAGGPEPGGGDPGGDPGGGNPGGGGGPGGGSTPGGGSPGGGGLPVPVPAAPTQECVPKVVLETGHIDAFNVAAADGQAVLQLKEDVTGLNVIREAESVLLRVKESAYGAVPPGIAGAPAQGYVLPLSQDPDLIWPGWNTLGFTEASGYTNVSINVVGVDGPGRIFLATQDPLGAWSPIMDGFAMPGTIRVPHPAHTHAAWVFSAKGNYKLTVNATATSPATGRTLTTATHTYMFQVGDVELGDAFCGVAVDPNAAAAGLAVGSAVKQAGSKAVAASKAKNADAAAKKSGRSRSAAAAGADGSGSGGPGALLGAGMHPAAVAGVVGGGLLMLSGIIGGTVWYVRRLGSASAATASAAVPA</sequence>
<dbReference type="InterPro" id="IPR032109">
    <property type="entry name" value="Big_3_5"/>
</dbReference>
<evidence type="ECO:0000256" key="2">
    <source>
        <dbReference type="SAM" id="Phobius"/>
    </source>
</evidence>
<dbReference type="EMBL" id="CP035037">
    <property type="protein sequence ID" value="QAB16944.1"/>
    <property type="molecule type" value="Genomic_DNA"/>
</dbReference>
<dbReference type="Proteomes" id="UP000285768">
    <property type="component" value="Chromosome"/>
</dbReference>
<reference evidence="4 5" key="1">
    <citation type="submission" date="2019-01" db="EMBL/GenBank/DDBJ databases">
        <title>Leucobacter muris sp. nov. isolated from the nose of a laboratory mouse.</title>
        <authorList>
            <person name="Benga L."/>
            <person name="Sproeer C."/>
            <person name="Schumann P."/>
            <person name="Verbarg S."/>
            <person name="Bunk B."/>
            <person name="Engelhardt E."/>
            <person name="Benten P.M."/>
            <person name="Sager M."/>
        </authorList>
    </citation>
    <scope>NUCLEOTIDE SEQUENCE [LARGE SCALE GENOMIC DNA]</scope>
    <source>
        <strain evidence="4 5">DSM 101948</strain>
    </source>
</reference>
<feature type="region of interest" description="Disordered" evidence="1">
    <location>
        <begin position="640"/>
        <end position="662"/>
    </location>
</feature>
<protein>
    <recommendedName>
        <fullName evidence="3">Bacterial Ig-like domain-containing protein</fullName>
    </recommendedName>
</protein>
<feature type="domain" description="Bacterial Ig-like" evidence="3">
    <location>
        <begin position="156"/>
        <end position="243"/>
    </location>
</feature>
<gene>
    <name evidence="4" type="ORF">Leucomu_02515</name>
</gene>
<dbReference type="InterPro" id="IPR022435">
    <property type="entry name" value="Surface-anchored_actinobac"/>
</dbReference>
<evidence type="ECO:0000256" key="1">
    <source>
        <dbReference type="SAM" id="MobiDB-lite"/>
    </source>
</evidence>